<sequence length="361" mass="38130">MNASFALRALPSALLSLGLYACASGGPIEPIAGTVSIGAVRETVAVKTHDDAADDPAIWRNAADPSRSLIVATDKKAGLYVYGLDGQVRDFAPSSRLNNVDLRGDVKIAGADAVLVAASDRADETHSRLALYALSPQTEKLTELANLPAGNGEAYGLCLYRRANDRALFAFVVEKSGRIIQLRVDVSAAQPAASVVRELQLASQSEGCVVDDRTGMLYVGEEDVGIWRFDASPTGATRGEPFAKVDKRVLVDDVEGLALAPVGERGGYLVASSQGDSSYAVYALEDGAPVGRFRITDNGKGVDGTSETDGIELALGDFGPDFPQGLFIAQDGDNAPEAQNFKLLSWVDVVQGLRLEMEPAR</sequence>
<proteinExistence type="predicted"/>
<dbReference type="Proteomes" id="UP000003704">
    <property type="component" value="Unassembled WGS sequence"/>
</dbReference>
<evidence type="ECO:0000256" key="1">
    <source>
        <dbReference type="SAM" id="SignalP"/>
    </source>
</evidence>
<name>I8T5U9_9GAMM</name>
<gene>
    <name evidence="3" type="ORF">WQQ_29070</name>
</gene>
<dbReference type="RefSeq" id="WP_007185848.1">
    <property type="nucleotide sequence ID" value="NZ_AKGD01000002.1"/>
</dbReference>
<evidence type="ECO:0000259" key="2">
    <source>
        <dbReference type="PROSITE" id="PS51662"/>
    </source>
</evidence>
<comment type="caution">
    <text evidence="3">The sequence shown here is derived from an EMBL/GenBank/DDBJ whole genome shotgun (WGS) entry which is preliminary data.</text>
</comment>
<evidence type="ECO:0000313" key="3">
    <source>
        <dbReference type="EMBL" id="EIT69325.1"/>
    </source>
</evidence>
<dbReference type="EMBL" id="AKGD01000002">
    <property type="protein sequence ID" value="EIT69325.1"/>
    <property type="molecule type" value="Genomic_DNA"/>
</dbReference>
<dbReference type="PROSITE" id="PS51662">
    <property type="entry name" value="BP_PHYTASE"/>
    <property type="match status" value="1"/>
</dbReference>
<dbReference type="InterPro" id="IPR011042">
    <property type="entry name" value="6-blade_b-propeller_TolB-like"/>
</dbReference>
<evidence type="ECO:0000313" key="4">
    <source>
        <dbReference type="Proteomes" id="UP000003704"/>
    </source>
</evidence>
<dbReference type="SUPFAM" id="SSF50956">
    <property type="entry name" value="Thermostable phytase (3-phytase)"/>
    <property type="match status" value="1"/>
</dbReference>
<keyword evidence="4" id="KW-1185">Reference proteome</keyword>
<dbReference type="OrthoDB" id="8696437at2"/>
<dbReference type="AlphaFoldDB" id="I8T5U9"/>
<dbReference type="STRING" id="1172194.WQQ_29070"/>
<feature type="signal peptide" evidence="1">
    <location>
        <begin position="1"/>
        <end position="23"/>
    </location>
</feature>
<keyword evidence="1" id="KW-0732">Signal</keyword>
<dbReference type="PATRIC" id="fig|1172194.4.peg.2815"/>
<protein>
    <submittedName>
        <fullName evidence="3">3-phytase, fusion, putative</fullName>
    </submittedName>
</protein>
<reference evidence="3 4" key="1">
    <citation type="journal article" date="2012" name="J. Bacteriol.">
        <title>Genome Sequence of n-Alkane-Degrading Hydrocarboniphaga effusa Strain AP103T (ATCC BAA-332T).</title>
        <authorList>
            <person name="Chang H.K."/>
            <person name="Zylstra G.J."/>
            <person name="Chae J.C."/>
        </authorList>
    </citation>
    <scope>NUCLEOTIDE SEQUENCE [LARGE SCALE GENOMIC DNA]</scope>
    <source>
        <strain evidence="3 4">AP103</strain>
    </source>
</reference>
<feature type="chain" id="PRO_5003714115" evidence="1">
    <location>
        <begin position="24"/>
        <end position="361"/>
    </location>
</feature>
<dbReference type="InterPro" id="IPR003431">
    <property type="entry name" value="B-propeller_Phytase"/>
</dbReference>
<organism evidence="3 4">
    <name type="scientific">Hydrocarboniphaga effusa AP103</name>
    <dbReference type="NCBI Taxonomy" id="1172194"/>
    <lineage>
        <taxon>Bacteria</taxon>
        <taxon>Pseudomonadati</taxon>
        <taxon>Pseudomonadota</taxon>
        <taxon>Gammaproteobacteria</taxon>
        <taxon>Nevskiales</taxon>
        <taxon>Nevskiaceae</taxon>
        <taxon>Hydrocarboniphaga</taxon>
    </lineage>
</organism>
<accession>I8T5U9</accession>
<dbReference type="GO" id="GO:0016158">
    <property type="term" value="F:inositol hexakisphosphate 3-phosphatase activity"/>
    <property type="evidence" value="ECO:0007669"/>
    <property type="project" value="InterPro"/>
</dbReference>
<dbReference type="Gene3D" id="2.120.10.30">
    <property type="entry name" value="TolB, C-terminal domain"/>
    <property type="match status" value="1"/>
</dbReference>
<feature type="domain" description="BPP" evidence="2">
    <location>
        <begin position="27"/>
        <end position="353"/>
    </location>
</feature>
<dbReference type="Pfam" id="PF02333">
    <property type="entry name" value="Phytase"/>
    <property type="match status" value="1"/>
</dbReference>